<dbReference type="PANTHER" id="PTHR33399:SF5">
    <property type="entry name" value="PHOTOSYNTHETIC NDH SUBUNIT OF LUMENAL LOCATION 2, CHLOROPLASTIC"/>
    <property type="match status" value="1"/>
</dbReference>
<dbReference type="EMBL" id="SWLB01000005">
    <property type="protein sequence ID" value="KAF3338223.1"/>
    <property type="molecule type" value="Genomic_DNA"/>
</dbReference>
<evidence type="ECO:0000313" key="9">
    <source>
        <dbReference type="Proteomes" id="UP000623129"/>
    </source>
</evidence>
<comment type="subcellular location">
    <subcellularLocation>
        <location evidence="1">Plastid</location>
        <location evidence="1">Chloroplast thylakoid membrane</location>
    </subcellularLocation>
</comment>
<evidence type="ECO:0000313" key="8">
    <source>
        <dbReference type="EMBL" id="KAF3338223.1"/>
    </source>
</evidence>
<evidence type="ECO:0000256" key="4">
    <source>
        <dbReference type="ARBA" id="ARBA00022946"/>
    </source>
</evidence>
<evidence type="ECO:0000256" key="3">
    <source>
        <dbReference type="ARBA" id="ARBA00022640"/>
    </source>
</evidence>
<dbReference type="GO" id="GO:0005509">
    <property type="term" value="F:calcium ion binding"/>
    <property type="evidence" value="ECO:0007669"/>
    <property type="project" value="InterPro"/>
</dbReference>
<keyword evidence="3" id="KW-0934">Plastid</keyword>
<dbReference type="PANTHER" id="PTHR33399">
    <property type="entry name" value="OXYGEN-EVOLVING ENHANCER PROTEIN 3-1, CHLOROPLASTIC"/>
    <property type="match status" value="1"/>
</dbReference>
<dbReference type="AlphaFoldDB" id="A0A833RE72"/>
<name>A0A833RE72_9POAL</name>
<dbReference type="GO" id="GO:0009767">
    <property type="term" value="P:photosynthetic electron transport chain"/>
    <property type="evidence" value="ECO:0007669"/>
    <property type="project" value="TreeGrafter"/>
</dbReference>
<dbReference type="Proteomes" id="UP000623129">
    <property type="component" value="Unassembled WGS sequence"/>
</dbReference>
<accession>A0A833RE72</accession>
<dbReference type="SUPFAM" id="SSF101112">
    <property type="entry name" value="Oxygen-evolving enhancer protein 3"/>
    <property type="match status" value="1"/>
</dbReference>
<comment type="caution">
    <text evidence="8">The sequence shown here is derived from an EMBL/GenBank/DDBJ whole genome shotgun (WGS) entry which is preliminary data.</text>
</comment>
<dbReference type="GO" id="GO:0009535">
    <property type="term" value="C:chloroplast thylakoid membrane"/>
    <property type="evidence" value="ECO:0007669"/>
    <property type="project" value="UniProtKB-SubCell"/>
</dbReference>
<dbReference type="GO" id="GO:0009654">
    <property type="term" value="C:photosystem II oxygen evolving complex"/>
    <property type="evidence" value="ECO:0007669"/>
    <property type="project" value="InterPro"/>
</dbReference>
<protein>
    <submittedName>
        <fullName evidence="8">PsbQ-like protein 1</fullName>
    </submittedName>
</protein>
<evidence type="ECO:0000256" key="7">
    <source>
        <dbReference type="ARBA" id="ARBA00035649"/>
    </source>
</evidence>
<organism evidence="8 9">
    <name type="scientific">Carex littledalei</name>
    <dbReference type="NCBI Taxonomy" id="544730"/>
    <lineage>
        <taxon>Eukaryota</taxon>
        <taxon>Viridiplantae</taxon>
        <taxon>Streptophyta</taxon>
        <taxon>Embryophyta</taxon>
        <taxon>Tracheophyta</taxon>
        <taxon>Spermatophyta</taxon>
        <taxon>Magnoliopsida</taxon>
        <taxon>Liliopsida</taxon>
        <taxon>Poales</taxon>
        <taxon>Cyperaceae</taxon>
        <taxon>Cyperoideae</taxon>
        <taxon>Cariceae</taxon>
        <taxon>Carex</taxon>
        <taxon>Carex subgen. Euthyceras</taxon>
    </lineage>
</organism>
<proteinExistence type="inferred from homology"/>
<dbReference type="InterPro" id="IPR054099">
    <property type="entry name" value="PSII_PsbQ_pln"/>
</dbReference>
<keyword evidence="5" id="KW-0793">Thylakoid</keyword>
<evidence type="ECO:0000256" key="5">
    <source>
        <dbReference type="ARBA" id="ARBA00023078"/>
    </source>
</evidence>
<dbReference type="OrthoDB" id="1877844at2759"/>
<evidence type="ECO:0000256" key="6">
    <source>
        <dbReference type="ARBA" id="ARBA00023136"/>
    </source>
</evidence>
<dbReference type="Pfam" id="PF05757">
    <property type="entry name" value="PsbQ"/>
    <property type="match status" value="1"/>
</dbReference>
<sequence>MGSFAKHQIILTANATLPTSTKTPPPSAAPTRRAVLTSAGILLAMTSAFSGKNAYAANEMTTGDLAWGTRSWFREKYFQPGLTSEQAAARIKHTAEAMRTLREMLERMAWRYALFYVRSKSAYLELDLKNAMKIVPEERRKEYVRAANQLVDDMSELDRFIRSPKVYESYVYYEKTLKSLDNVVTFLV</sequence>
<keyword evidence="2" id="KW-0150">Chloroplast</keyword>
<keyword evidence="4" id="KW-0809">Transit peptide</keyword>
<reference evidence="8" key="1">
    <citation type="submission" date="2020-01" db="EMBL/GenBank/DDBJ databases">
        <title>Genome sequence of Kobresia littledalei, the first chromosome-level genome in the family Cyperaceae.</title>
        <authorList>
            <person name="Qu G."/>
        </authorList>
    </citation>
    <scope>NUCLEOTIDE SEQUENCE</scope>
    <source>
        <strain evidence="8">C.B.Clarke</strain>
        <tissue evidence="8">Leaf</tissue>
    </source>
</reference>
<comment type="similarity">
    <text evidence="7">Belongs to the PsbQ family.</text>
</comment>
<gene>
    <name evidence="8" type="ORF">FCM35_KLT17060</name>
</gene>
<dbReference type="InterPro" id="IPR008797">
    <property type="entry name" value="PSII_PsbQ"/>
</dbReference>
<keyword evidence="6" id="KW-0472">Membrane</keyword>
<dbReference type="Gene3D" id="1.20.120.290">
    <property type="entry name" value="Oxygen-evolving enhancer protein 3 (PsbQ), four-helix up-down bundle"/>
    <property type="match status" value="1"/>
</dbReference>
<evidence type="ECO:0000256" key="1">
    <source>
        <dbReference type="ARBA" id="ARBA00004334"/>
    </source>
</evidence>
<dbReference type="GO" id="GO:0019898">
    <property type="term" value="C:extrinsic component of membrane"/>
    <property type="evidence" value="ECO:0007669"/>
    <property type="project" value="InterPro"/>
</dbReference>
<dbReference type="InterPro" id="IPR023222">
    <property type="entry name" value="PsbQ-like_dom_sf"/>
</dbReference>
<evidence type="ECO:0000256" key="2">
    <source>
        <dbReference type="ARBA" id="ARBA00022528"/>
    </source>
</evidence>
<keyword evidence="9" id="KW-1185">Reference proteome</keyword>